<sequence length="467" mass="54158">MRPFILQKDDGTSHPLYVSSIDSLERSICHPPCVCADCQNGWYTPDEQRNPAHSYCHRLSDIETERRASVALAQMRDRRAALSKHLDAFADVIMRRWERLSRAKREDLLKQAAPDLEGEQWLLPRYAYCRERMLIHARTPKRRRQLLLPWLNVEVLKNNPAVLFALLHYRTSYPPQQWAAFDSRQLTFSWAGGYFDVDFSDKCVVMHGARYGTITRWEKGAAHRADMLGFPRAILVLEAQAYLMEVLCSIVEHILDGVDNSLPPRVQKWKDLIAKAAFRDTGVVESWSPYTHQSFSPPPELDSGYLVSLARTRRDATADHLRYLQCDIPYLRRYIKILFSTEIFKKASDFQKGVLLARRIHSELCSHQWWAWIEIECKHVDTMRRAYSDSICRGSPLPRRYDRALGAFELLMVNQVIYRAKCLEELLPHVPGMQKHWSLKRGDGKFPGVIGTLQRTTPTKYPGIPHQ</sequence>
<reference evidence="1 2" key="1">
    <citation type="submission" date="2024-07" db="EMBL/GenBank/DDBJ databases">
        <title>Section-level genome sequencing and comparative genomics of Aspergillus sections Usti and Cavernicolus.</title>
        <authorList>
            <consortium name="Lawrence Berkeley National Laboratory"/>
            <person name="Nybo J.L."/>
            <person name="Vesth T.C."/>
            <person name="Theobald S."/>
            <person name="Frisvad J.C."/>
            <person name="Larsen T.O."/>
            <person name="Kjaerboelling I."/>
            <person name="Rothschild-Mancinelli K."/>
            <person name="Lyhne E.K."/>
            <person name="Kogle M.E."/>
            <person name="Barry K."/>
            <person name="Clum A."/>
            <person name="Na H."/>
            <person name="Ledsgaard L."/>
            <person name="Lin J."/>
            <person name="Lipzen A."/>
            <person name="Kuo A."/>
            <person name="Riley R."/>
            <person name="Mondo S."/>
            <person name="Labutti K."/>
            <person name="Haridas S."/>
            <person name="Pangalinan J."/>
            <person name="Salamov A.A."/>
            <person name="Simmons B.A."/>
            <person name="Magnuson J.K."/>
            <person name="Chen J."/>
            <person name="Drula E."/>
            <person name="Henrissat B."/>
            <person name="Wiebenga A."/>
            <person name="Lubbers R.J."/>
            <person name="Gomes A.C."/>
            <person name="Makela M.R."/>
            <person name="Stajich J."/>
            <person name="Grigoriev I.V."/>
            <person name="Mortensen U.H."/>
            <person name="De Vries R.P."/>
            <person name="Baker S.E."/>
            <person name="Andersen M.R."/>
        </authorList>
    </citation>
    <scope>NUCLEOTIDE SEQUENCE [LARGE SCALE GENOMIC DNA]</scope>
    <source>
        <strain evidence="1 2">CBS 588.65</strain>
    </source>
</reference>
<name>A0ABR4H0X7_9EURO</name>
<dbReference type="Proteomes" id="UP001610334">
    <property type="component" value="Unassembled WGS sequence"/>
</dbReference>
<dbReference type="EMBL" id="JBFXLT010000096">
    <property type="protein sequence ID" value="KAL2809104.1"/>
    <property type="molecule type" value="Genomic_DNA"/>
</dbReference>
<gene>
    <name evidence="1" type="ORF">BJX63DRAFT_372354</name>
</gene>
<protein>
    <recommendedName>
        <fullName evidence="3">C2H2-type domain-containing protein</fullName>
    </recommendedName>
</protein>
<keyword evidence="2" id="KW-1185">Reference proteome</keyword>
<proteinExistence type="predicted"/>
<evidence type="ECO:0008006" key="3">
    <source>
        <dbReference type="Google" id="ProtNLM"/>
    </source>
</evidence>
<evidence type="ECO:0000313" key="1">
    <source>
        <dbReference type="EMBL" id="KAL2809104.1"/>
    </source>
</evidence>
<organism evidence="1 2">
    <name type="scientific">Aspergillus granulosus</name>
    <dbReference type="NCBI Taxonomy" id="176169"/>
    <lineage>
        <taxon>Eukaryota</taxon>
        <taxon>Fungi</taxon>
        <taxon>Dikarya</taxon>
        <taxon>Ascomycota</taxon>
        <taxon>Pezizomycotina</taxon>
        <taxon>Eurotiomycetes</taxon>
        <taxon>Eurotiomycetidae</taxon>
        <taxon>Eurotiales</taxon>
        <taxon>Aspergillaceae</taxon>
        <taxon>Aspergillus</taxon>
        <taxon>Aspergillus subgen. Nidulantes</taxon>
    </lineage>
</organism>
<accession>A0ABR4H0X7</accession>
<evidence type="ECO:0000313" key="2">
    <source>
        <dbReference type="Proteomes" id="UP001610334"/>
    </source>
</evidence>
<comment type="caution">
    <text evidence="1">The sequence shown here is derived from an EMBL/GenBank/DDBJ whole genome shotgun (WGS) entry which is preliminary data.</text>
</comment>